<organism evidence="1 2">
    <name type="scientific">Arachnia propionica</name>
    <dbReference type="NCBI Taxonomy" id="1750"/>
    <lineage>
        <taxon>Bacteria</taxon>
        <taxon>Bacillati</taxon>
        <taxon>Actinomycetota</taxon>
        <taxon>Actinomycetes</taxon>
        <taxon>Propionibacteriales</taxon>
        <taxon>Propionibacteriaceae</taxon>
        <taxon>Arachnia</taxon>
    </lineage>
</organism>
<reference evidence="1 2" key="1">
    <citation type="submission" date="2018-11" db="EMBL/GenBank/DDBJ databases">
        <title>Genomes From Bacteria Associated with the Canine Oral Cavity: a Test Case for Automated Genome-Based Taxonomic Assignment.</title>
        <authorList>
            <person name="Coil D.A."/>
            <person name="Jospin G."/>
            <person name="Darling A.E."/>
            <person name="Wallis C."/>
            <person name="Davis I.J."/>
            <person name="Harris S."/>
            <person name="Eisen J.A."/>
            <person name="Holcombe L.J."/>
            <person name="O'Flynn C."/>
        </authorList>
    </citation>
    <scope>NUCLEOTIDE SEQUENCE [LARGE SCALE GENOMIC DNA]</scope>
    <source>
        <strain evidence="1 2">OH887_COT-365</strain>
    </source>
</reference>
<dbReference type="RefSeq" id="WP_124842766.1">
    <property type="nucleotide sequence ID" value="NZ_JAUNKP010000002.1"/>
</dbReference>
<dbReference type="Proteomes" id="UP000280819">
    <property type="component" value="Unassembled WGS sequence"/>
</dbReference>
<dbReference type="Pfam" id="PF07799">
    <property type="entry name" value="DUF1643"/>
    <property type="match status" value="1"/>
</dbReference>
<comment type="caution">
    <text evidence="1">The sequence shown here is derived from an EMBL/GenBank/DDBJ whole genome shotgun (WGS) entry which is preliminary data.</text>
</comment>
<dbReference type="AlphaFoldDB" id="A0A3P1TAZ3"/>
<name>A0A3P1TAZ3_9ACTN</name>
<proteinExistence type="predicted"/>
<dbReference type="OrthoDB" id="9802510at2"/>
<sequence length="222" mass="24999">MEFPAAKAIISHFEAARSRDNGALSDCFLTPTRTPVARWYLHHRRDNHRLGGAHLLVLGKNPSSAKILATRVQGGDATAGIIRERLEDGTLDKVFGRRVGWVTLANLLPVVSKNPRVLTQRDKSKFNRTNLTVMKHLLEVADAVWVAWGQTWGMPWAQQSIPGVVNLLKEHRDKPMKALWAEARSHGESQDIWYPHHPQRITITPEAFSDVRLTDDGVERAL</sequence>
<dbReference type="EMBL" id="RQZG01000002">
    <property type="protein sequence ID" value="RRD06602.1"/>
    <property type="molecule type" value="Genomic_DNA"/>
</dbReference>
<evidence type="ECO:0000313" key="2">
    <source>
        <dbReference type="Proteomes" id="UP000280819"/>
    </source>
</evidence>
<gene>
    <name evidence="1" type="ORF">EII34_02960</name>
</gene>
<evidence type="ECO:0000313" key="1">
    <source>
        <dbReference type="EMBL" id="RRD06602.1"/>
    </source>
</evidence>
<protein>
    <submittedName>
        <fullName evidence="1">DUF1643 domain-containing protein</fullName>
    </submittedName>
</protein>
<dbReference type="InterPro" id="IPR012441">
    <property type="entry name" value="DUF1643"/>
</dbReference>
<accession>A0A3P1TAZ3</accession>